<accession>A0ABD1WLG2</accession>
<name>A0ABD1WLG2_9LAMI</name>
<dbReference type="Proteomes" id="UP001604277">
    <property type="component" value="Unassembled WGS sequence"/>
</dbReference>
<dbReference type="Pfam" id="PF00646">
    <property type="entry name" value="F-box"/>
    <property type="match status" value="1"/>
</dbReference>
<dbReference type="SMART" id="SM00256">
    <property type="entry name" value="FBOX"/>
    <property type="match status" value="1"/>
</dbReference>
<dbReference type="Pfam" id="PF07734">
    <property type="entry name" value="FBA_1"/>
    <property type="match status" value="1"/>
</dbReference>
<dbReference type="InterPro" id="IPR036047">
    <property type="entry name" value="F-box-like_dom_sf"/>
</dbReference>
<dbReference type="EMBL" id="JBFOLJ010000003">
    <property type="protein sequence ID" value="KAL2549230.1"/>
    <property type="molecule type" value="Genomic_DNA"/>
</dbReference>
<dbReference type="CDD" id="cd22157">
    <property type="entry name" value="F-box_AtFBW1-like"/>
    <property type="match status" value="1"/>
</dbReference>
<dbReference type="PANTHER" id="PTHR31672">
    <property type="entry name" value="BNACNNG10540D PROTEIN"/>
    <property type="match status" value="1"/>
</dbReference>
<evidence type="ECO:0000313" key="2">
    <source>
        <dbReference type="EMBL" id="KAL2549230.1"/>
    </source>
</evidence>
<protein>
    <submittedName>
        <fullName evidence="2">F-box protein</fullName>
    </submittedName>
</protein>
<sequence>MVGTENDPNKRAKSCEIGVGGNEIDDFRDYILRLPFHIIVDIFLKLPVKTLVQCRCVCKVWRALFSDPHFTKLHFSRAPTCFLLHSNRSFKRNSQNLLLVELGLPSGDAILRISNTPDFPNFGIELVGSCNGLMCMYDRQKNGPIYVSNPVIGEYLSVPSAVDDQTLPLVCGLGFSQKDNQYKLIQIVPKLSFDDDKMEAKMWTLGSDTWRSIGDVPFLFSPPSFGTFLHGNLHWIADYSRGSELICCLDLETEQFRALPPPPAYRPSENRLFWENPGVLEDCLYFTCCLDNYADTVDIWVMEEYGIKTSWTRKFVVRDPGQSWWDPIGFRVLRVLKSSGGLLVLCNFRLYFYDPKKCVFKRVEIDGIQSQVEAMCYFPSFTSLKDVIRGKSQRYEE</sequence>
<dbReference type="SUPFAM" id="SSF81383">
    <property type="entry name" value="F-box domain"/>
    <property type="match status" value="1"/>
</dbReference>
<proteinExistence type="predicted"/>
<dbReference type="Gene3D" id="1.20.1280.50">
    <property type="match status" value="1"/>
</dbReference>
<dbReference type="InterPro" id="IPR006527">
    <property type="entry name" value="F-box-assoc_dom_typ1"/>
</dbReference>
<dbReference type="InterPro" id="IPR050796">
    <property type="entry name" value="SCF_F-box_component"/>
</dbReference>
<organism evidence="2 3">
    <name type="scientific">Forsythia ovata</name>
    <dbReference type="NCBI Taxonomy" id="205694"/>
    <lineage>
        <taxon>Eukaryota</taxon>
        <taxon>Viridiplantae</taxon>
        <taxon>Streptophyta</taxon>
        <taxon>Embryophyta</taxon>
        <taxon>Tracheophyta</taxon>
        <taxon>Spermatophyta</taxon>
        <taxon>Magnoliopsida</taxon>
        <taxon>eudicotyledons</taxon>
        <taxon>Gunneridae</taxon>
        <taxon>Pentapetalae</taxon>
        <taxon>asterids</taxon>
        <taxon>lamiids</taxon>
        <taxon>Lamiales</taxon>
        <taxon>Oleaceae</taxon>
        <taxon>Forsythieae</taxon>
        <taxon>Forsythia</taxon>
    </lineage>
</organism>
<evidence type="ECO:0000313" key="3">
    <source>
        <dbReference type="Proteomes" id="UP001604277"/>
    </source>
</evidence>
<evidence type="ECO:0000259" key="1">
    <source>
        <dbReference type="PROSITE" id="PS50181"/>
    </source>
</evidence>
<comment type="caution">
    <text evidence="2">The sequence shown here is derived from an EMBL/GenBank/DDBJ whole genome shotgun (WGS) entry which is preliminary data.</text>
</comment>
<dbReference type="PANTHER" id="PTHR31672:SF13">
    <property type="entry name" value="F-BOX PROTEIN CPR30-LIKE"/>
    <property type="match status" value="1"/>
</dbReference>
<dbReference type="AlphaFoldDB" id="A0ABD1WLG2"/>
<gene>
    <name evidence="2" type="ORF">Fot_10760</name>
</gene>
<feature type="domain" description="F-box" evidence="1">
    <location>
        <begin position="28"/>
        <end position="73"/>
    </location>
</feature>
<keyword evidence="3" id="KW-1185">Reference proteome</keyword>
<reference evidence="3" key="1">
    <citation type="submission" date="2024-07" db="EMBL/GenBank/DDBJ databases">
        <title>Two chromosome-level genome assemblies of Korean endemic species Abeliophyllum distichum and Forsythia ovata (Oleaceae).</title>
        <authorList>
            <person name="Jang H."/>
        </authorList>
    </citation>
    <scope>NUCLEOTIDE SEQUENCE [LARGE SCALE GENOMIC DNA]</scope>
</reference>
<dbReference type="PROSITE" id="PS50181">
    <property type="entry name" value="FBOX"/>
    <property type="match status" value="1"/>
</dbReference>
<dbReference type="InterPro" id="IPR017451">
    <property type="entry name" value="F-box-assoc_interact_dom"/>
</dbReference>
<dbReference type="NCBIfam" id="TIGR01640">
    <property type="entry name" value="F_box_assoc_1"/>
    <property type="match status" value="1"/>
</dbReference>
<dbReference type="InterPro" id="IPR001810">
    <property type="entry name" value="F-box_dom"/>
</dbReference>